<organism evidence="2 3">
    <name type="scientific">Trichonephila clavipes</name>
    <name type="common">Golden silk orbweaver</name>
    <name type="synonym">Nephila clavipes</name>
    <dbReference type="NCBI Taxonomy" id="2585209"/>
    <lineage>
        <taxon>Eukaryota</taxon>
        <taxon>Metazoa</taxon>
        <taxon>Ecdysozoa</taxon>
        <taxon>Arthropoda</taxon>
        <taxon>Chelicerata</taxon>
        <taxon>Arachnida</taxon>
        <taxon>Araneae</taxon>
        <taxon>Araneomorphae</taxon>
        <taxon>Entelegynae</taxon>
        <taxon>Araneoidea</taxon>
        <taxon>Nephilidae</taxon>
        <taxon>Trichonephila</taxon>
    </lineage>
</organism>
<dbReference type="Proteomes" id="UP000887159">
    <property type="component" value="Unassembled WGS sequence"/>
</dbReference>
<sequence>MKANLIALRYECPKCRKDMSLQERKGTVNGYERRCRSQSKDNPHDVVLSRQALECLLATRVGPPSEGSETTQPRTLIGQIK</sequence>
<accession>A0A8X6T1J0</accession>
<comment type="caution">
    <text evidence="2">The sequence shown here is derived from an EMBL/GenBank/DDBJ whole genome shotgun (WGS) entry which is preliminary data.</text>
</comment>
<dbReference type="AlphaFoldDB" id="A0A8X6T1J0"/>
<gene>
    <name evidence="2" type="ORF">TNCV_1167131</name>
</gene>
<keyword evidence="3" id="KW-1185">Reference proteome</keyword>
<feature type="region of interest" description="Disordered" evidence="1">
    <location>
        <begin position="61"/>
        <end position="81"/>
    </location>
</feature>
<name>A0A8X6T1J0_TRICX</name>
<proteinExistence type="predicted"/>
<dbReference type="EMBL" id="BMAU01021358">
    <property type="protein sequence ID" value="GFY21568.1"/>
    <property type="molecule type" value="Genomic_DNA"/>
</dbReference>
<evidence type="ECO:0000313" key="3">
    <source>
        <dbReference type="Proteomes" id="UP000887159"/>
    </source>
</evidence>
<protein>
    <submittedName>
        <fullName evidence="2">Uncharacterized protein</fullName>
    </submittedName>
</protein>
<evidence type="ECO:0000313" key="2">
    <source>
        <dbReference type="EMBL" id="GFY21568.1"/>
    </source>
</evidence>
<reference evidence="2" key="1">
    <citation type="submission" date="2020-08" db="EMBL/GenBank/DDBJ databases">
        <title>Multicomponent nature underlies the extraordinary mechanical properties of spider dragline silk.</title>
        <authorList>
            <person name="Kono N."/>
            <person name="Nakamura H."/>
            <person name="Mori M."/>
            <person name="Yoshida Y."/>
            <person name="Ohtoshi R."/>
            <person name="Malay A.D."/>
            <person name="Moran D.A.P."/>
            <person name="Tomita M."/>
            <person name="Numata K."/>
            <person name="Arakawa K."/>
        </authorList>
    </citation>
    <scope>NUCLEOTIDE SEQUENCE</scope>
</reference>
<evidence type="ECO:0000256" key="1">
    <source>
        <dbReference type="SAM" id="MobiDB-lite"/>
    </source>
</evidence>